<evidence type="ECO:0000256" key="2">
    <source>
        <dbReference type="ARBA" id="ARBA00022692"/>
    </source>
</evidence>
<comment type="subcellular location">
    <subcellularLocation>
        <location evidence="1">Cell membrane</location>
        <topology evidence="1">Single-pass type II membrane protein</topology>
    </subcellularLocation>
</comment>
<dbReference type="GO" id="GO:0045954">
    <property type="term" value="P:positive regulation of natural killer cell mediated cytotoxicity"/>
    <property type="evidence" value="ECO:0007669"/>
    <property type="project" value="TreeGrafter"/>
</dbReference>
<protein>
    <submittedName>
        <fullName evidence="9">Killer cell lectin-like receptor subfamily I member 2</fullName>
    </submittedName>
</protein>
<dbReference type="Proteomes" id="UP000515126">
    <property type="component" value="Chromosome 6"/>
</dbReference>
<dbReference type="GO" id="GO:0002223">
    <property type="term" value="P:stimulatory C-type lectin receptor signaling pathway"/>
    <property type="evidence" value="ECO:0007669"/>
    <property type="project" value="TreeGrafter"/>
</dbReference>
<dbReference type="InterPro" id="IPR016187">
    <property type="entry name" value="CTDL_fold"/>
</dbReference>
<evidence type="ECO:0000313" key="8">
    <source>
        <dbReference type="Proteomes" id="UP000515126"/>
    </source>
</evidence>
<evidence type="ECO:0000313" key="9">
    <source>
        <dbReference type="RefSeq" id="XP_021019855.1"/>
    </source>
</evidence>
<dbReference type="PANTHER" id="PTHR22800">
    <property type="entry name" value="C-TYPE LECTIN PROTEINS"/>
    <property type="match status" value="1"/>
</dbReference>
<feature type="compositionally biased region" description="Basic and acidic residues" evidence="6">
    <location>
        <begin position="28"/>
        <end position="46"/>
    </location>
</feature>
<dbReference type="KEGG" id="mcal:110295816"/>
<dbReference type="PANTHER" id="PTHR22800:SF237">
    <property type="entry name" value="KILLER CELL LECTIN-LIKE RECEPTOR SUBFAMILY I MEMBER 2"/>
    <property type="match status" value="1"/>
</dbReference>
<dbReference type="AlphaFoldDB" id="A0A6P5PU82"/>
<sequence length="235" mass="27191">MHKKEQNKHGTKKQEIINIGTESPTFQEKQRPSKTEQRSTVWREEQKKKELKVHRVFHPQPRTGFDVGKGTDPWLTTWRMITVILATLYIILLTKLGFVIPSLFSRGEKQSRNFFLLDPLCDRNDDSSCDFCSSDWIAFGNNFYCVIRENSKTWAESQSACEELNSHLVIIDSKAELIPGRHYVSFKEVCNSKAVILHLMNDSEKKNHSCHYLRGNLDIPGDCSSKKSYTCEFNI</sequence>
<dbReference type="RefSeq" id="XP_021019855.1">
    <property type="nucleotide sequence ID" value="XM_021164196.1"/>
</dbReference>
<evidence type="ECO:0000256" key="6">
    <source>
        <dbReference type="SAM" id="MobiDB-lite"/>
    </source>
</evidence>
<keyword evidence="2 7" id="KW-0812">Transmembrane</keyword>
<evidence type="ECO:0000256" key="1">
    <source>
        <dbReference type="ARBA" id="ARBA00004401"/>
    </source>
</evidence>
<keyword evidence="3" id="KW-0735">Signal-anchor</keyword>
<dbReference type="GeneID" id="110295816"/>
<evidence type="ECO:0000256" key="5">
    <source>
        <dbReference type="ARBA" id="ARBA00023136"/>
    </source>
</evidence>
<feature type="compositionally biased region" description="Basic residues" evidence="6">
    <location>
        <begin position="1"/>
        <end position="11"/>
    </location>
</feature>
<proteinExistence type="predicted"/>
<feature type="transmembrane region" description="Helical" evidence="7">
    <location>
        <begin position="80"/>
        <end position="104"/>
    </location>
</feature>
<evidence type="ECO:0000256" key="3">
    <source>
        <dbReference type="ARBA" id="ARBA00022968"/>
    </source>
</evidence>
<dbReference type="SUPFAM" id="SSF56436">
    <property type="entry name" value="C-type lectin-like"/>
    <property type="match status" value="1"/>
</dbReference>
<feature type="region of interest" description="Disordered" evidence="6">
    <location>
        <begin position="1"/>
        <end position="46"/>
    </location>
</feature>
<keyword evidence="4 7" id="KW-1133">Transmembrane helix</keyword>
<evidence type="ECO:0000256" key="7">
    <source>
        <dbReference type="SAM" id="Phobius"/>
    </source>
</evidence>
<keyword evidence="8" id="KW-1185">Reference proteome</keyword>
<keyword evidence="5 7" id="KW-0472">Membrane</keyword>
<dbReference type="InterPro" id="IPR016186">
    <property type="entry name" value="C-type_lectin-like/link_sf"/>
</dbReference>
<evidence type="ECO:0000256" key="4">
    <source>
        <dbReference type="ARBA" id="ARBA00022989"/>
    </source>
</evidence>
<organism evidence="8 9">
    <name type="scientific">Mus caroli</name>
    <name type="common">Ryukyu mouse</name>
    <name type="synonym">Ricefield mouse</name>
    <dbReference type="NCBI Taxonomy" id="10089"/>
    <lineage>
        <taxon>Eukaryota</taxon>
        <taxon>Metazoa</taxon>
        <taxon>Chordata</taxon>
        <taxon>Craniata</taxon>
        <taxon>Vertebrata</taxon>
        <taxon>Euteleostomi</taxon>
        <taxon>Mammalia</taxon>
        <taxon>Eutheria</taxon>
        <taxon>Euarchontoglires</taxon>
        <taxon>Glires</taxon>
        <taxon>Rodentia</taxon>
        <taxon>Myomorpha</taxon>
        <taxon>Muroidea</taxon>
        <taxon>Muridae</taxon>
        <taxon>Murinae</taxon>
        <taxon>Mus</taxon>
        <taxon>Mus</taxon>
    </lineage>
</organism>
<accession>A0A6P5PU82</accession>
<dbReference type="InterPro" id="IPR050919">
    <property type="entry name" value="NKG2/CD94_NK_receptors"/>
</dbReference>
<dbReference type="Gene3D" id="3.10.100.10">
    <property type="entry name" value="Mannose-Binding Protein A, subunit A"/>
    <property type="match status" value="1"/>
</dbReference>
<dbReference type="GO" id="GO:0005886">
    <property type="term" value="C:plasma membrane"/>
    <property type="evidence" value="ECO:0007669"/>
    <property type="project" value="UniProtKB-SubCell"/>
</dbReference>
<gene>
    <name evidence="9" type="primary">LOC110295816</name>
</gene>
<name>A0A6P5PU82_MUSCR</name>
<reference evidence="9" key="1">
    <citation type="submission" date="2025-08" db="UniProtKB">
        <authorList>
            <consortium name="RefSeq"/>
        </authorList>
    </citation>
    <scope>IDENTIFICATION</scope>
</reference>